<dbReference type="InterPro" id="IPR050309">
    <property type="entry name" value="Type-B_Carboxylest/Lipase"/>
</dbReference>
<dbReference type="InterPro" id="IPR002018">
    <property type="entry name" value="CarbesteraseB"/>
</dbReference>
<comment type="caution">
    <text evidence="5">The sequence shown here is derived from an EMBL/GenBank/DDBJ whole genome shotgun (WGS) entry which is preliminary data.</text>
</comment>
<dbReference type="InterPro" id="IPR019826">
    <property type="entry name" value="Carboxylesterase_B_AS"/>
</dbReference>
<evidence type="ECO:0000259" key="4">
    <source>
        <dbReference type="Pfam" id="PF00135"/>
    </source>
</evidence>
<feature type="domain" description="Carboxylesterase type B" evidence="4">
    <location>
        <begin position="20"/>
        <end position="500"/>
    </location>
</feature>
<dbReference type="SUPFAM" id="SSF53474">
    <property type="entry name" value="alpha/beta-Hydrolases"/>
    <property type="match status" value="1"/>
</dbReference>
<dbReference type="Pfam" id="PF00135">
    <property type="entry name" value="COesterase"/>
    <property type="match status" value="1"/>
</dbReference>
<sequence>MNKYILLVWILTPMFLIAQGPIVETNSGKVEGVLLQENIKVFKGIPYAEPPINELRWKAPIPKKPWKDIKKCYEFGASPMQAKPTPFMFWPKEYLIPEAPISEDCLYLNVWTKSIKKEVKKPVLVYIYGGGFRSGGSGCPIYDGTSTAKKDVVFVSINYRVGVFGFMAHPELTAESKNKSSGNYALLDMIAALKWVKGNISAFGGDPNNVTIAGQSAGAFAVNYLTTSPLAKGLFHKAIAESGGSFRTQPNRPKQNLASAETTGLEYANELKVNSLKELRKMSAEELLAQSGGTSWPVIDGYIIPKSIYNTYKEGIQNDVPMLMGWNKDDLVGSGNRSSADYKAWMISRFGGMADTFLEQYPGDSDKEASIAQKHLGRDETFGLQVYTWAGMQSTTGSSKVYLYNFNRNLPFYDESTNFGAFHSSEIVYAYDNLNTSDRPWEKIDYKIANTMSTYWTNFVKYGNPNGKNLPIWNAYNSINNKVVIIDKRIETKQLPDLGKMKVWDSYYRSIEKD</sequence>
<evidence type="ECO:0000256" key="1">
    <source>
        <dbReference type="ARBA" id="ARBA00005964"/>
    </source>
</evidence>
<organism evidence="5 6">
    <name type="scientific">Saonia flava</name>
    <dbReference type="NCBI Taxonomy" id="523696"/>
    <lineage>
        <taxon>Bacteria</taxon>
        <taxon>Pseudomonadati</taxon>
        <taxon>Bacteroidota</taxon>
        <taxon>Flavobacteriia</taxon>
        <taxon>Flavobacteriales</taxon>
        <taxon>Flavobacteriaceae</taxon>
        <taxon>Saonia</taxon>
    </lineage>
</organism>
<evidence type="ECO:0000256" key="3">
    <source>
        <dbReference type="RuleBase" id="RU361235"/>
    </source>
</evidence>
<dbReference type="RefSeq" id="WP_167960783.1">
    <property type="nucleotide sequence ID" value="NZ_JAATJJ010000001.1"/>
</dbReference>
<dbReference type="Proteomes" id="UP000590442">
    <property type="component" value="Unassembled WGS sequence"/>
</dbReference>
<dbReference type="AlphaFoldDB" id="A0A846QQ28"/>
<protein>
    <recommendedName>
        <fullName evidence="3">Carboxylic ester hydrolase</fullName>
        <ecNumber evidence="3">3.1.1.-</ecNumber>
    </recommendedName>
</protein>
<gene>
    <name evidence="5" type="ORF">GGR42_000653</name>
</gene>
<dbReference type="EMBL" id="JAATJJ010000001">
    <property type="protein sequence ID" value="NJB70191.1"/>
    <property type="molecule type" value="Genomic_DNA"/>
</dbReference>
<keyword evidence="6" id="KW-1185">Reference proteome</keyword>
<proteinExistence type="inferred from homology"/>
<keyword evidence="2 3" id="KW-0378">Hydrolase</keyword>
<reference evidence="5 6" key="1">
    <citation type="submission" date="2020-03" db="EMBL/GenBank/DDBJ databases">
        <title>Genomic Encyclopedia of Type Strains, Phase IV (KMG-IV): sequencing the most valuable type-strain genomes for metagenomic binning, comparative biology and taxonomic classification.</title>
        <authorList>
            <person name="Goeker M."/>
        </authorList>
    </citation>
    <scope>NUCLEOTIDE SEQUENCE [LARGE SCALE GENOMIC DNA]</scope>
    <source>
        <strain evidence="5 6">DSM 29762</strain>
    </source>
</reference>
<evidence type="ECO:0000313" key="5">
    <source>
        <dbReference type="EMBL" id="NJB70191.1"/>
    </source>
</evidence>
<evidence type="ECO:0000256" key="2">
    <source>
        <dbReference type="ARBA" id="ARBA00022801"/>
    </source>
</evidence>
<name>A0A846QQ28_9FLAO</name>
<dbReference type="Gene3D" id="3.40.50.1820">
    <property type="entry name" value="alpha/beta hydrolase"/>
    <property type="match status" value="1"/>
</dbReference>
<comment type="similarity">
    <text evidence="1 3">Belongs to the type-B carboxylesterase/lipase family.</text>
</comment>
<dbReference type="PANTHER" id="PTHR11559">
    <property type="entry name" value="CARBOXYLESTERASE"/>
    <property type="match status" value="1"/>
</dbReference>
<dbReference type="PROSITE" id="PS00122">
    <property type="entry name" value="CARBOXYLESTERASE_B_1"/>
    <property type="match status" value="1"/>
</dbReference>
<dbReference type="InterPro" id="IPR029058">
    <property type="entry name" value="AB_hydrolase_fold"/>
</dbReference>
<dbReference type="GO" id="GO:0016787">
    <property type="term" value="F:hydrolase activity"/>
    <property type="evidence" value="ECO:0007669"/>
    <property type="project" value="UniProtKB-KW"/>
</dbReference>
<accession>A0A846QQ28</accession>
<evidence type="ECO:0000313" key="6">
    <source>
        <dbReference type="Proteomes" id="UP000590442"/>
    </source>
</evidence>
<dbReference type="EC" id="3.1.1.-" evidence="3"/>